<dbReference type="AlphaFoldDB" id="A0A1Z2SBN5"/>
<sequence length="113" mass="12837">MSKISISVSQPLDNIDAAKFLHKTLGMSLVAAKKTLGYGYEGVFFTAELFLNDYPQVAKKIRSILKYFDSIGVELYIVEISPEEDWEGKINDDNRISREELIHILDESEGSYE</sequence>
<accession>A0A1Z2SBN5</accession>
<protein>
    <submittedName>
        <fullName evidence="1">Uncharacterized protein</fullName>
    </submittedName>
</protein>
<gene>
    <name evidence="1" type="ORF">BSQ33_01750</name>
</gene>
<proteinExistence type="predicted"/>
<evidence type="ECO:0000313" key="2">
    <source>
        <dbReference type="Proteomes" id="UP000196708"/>
    </source>
</evidence>
<name>A0A1Z2SBN5_VIBGA</name>
<dbReference type="EMBL" id="CP018835">
    <property type="protein sequence ID" value="ASA54580.1"/>
    <property type="molecule type" value="Genomic_DNA"/>
</dbReference>
<dbReference type="Proteomes" id="UP000196708">
    <property type="component" value="Chromosome 1"/>
</dbReference>
<evidence type="ECO:0000313" key="1">
    <source>
        <dbReference type="EMBL" id="ASA54580.1"/>
    </source>
</evidence>
<dbReference type="OrthoDB" id="6973922at2"/>
<reference evidence="1 2" key="1">
    <citation type="submission" date="2016-12" db="EMBL/GenBank/DDBJ databases">
        <authorList>
            <person name="Song W.-J."/>
            <person name="Kurnit D.M."/>
        </authorList>
    </citation>
    <scope>NUCLEOTIDE SEQUENCE [LARGE SCALE GENOMIC DNA]</scope>
    <source>
        <strain evidence="1 2">ATCC 43942</strain>
    </source>
</reference>
<dbReference type="RefSeq" id="WP_088133115.1">
    <property type="nucleotide sequence ID" value="NZ_CP018835.1"/>
</dbReference>
<organism evidence="1 2">
    <name type="scientific">Vibrio gazogenes</name>
    <dbReference type="NCBI Taxonomy" id="687"/>
    <lineage>
        <taxon>Bacteria</taxon>
        <taxon>Pseudomonadati</taxon>
        <taxon>Pseudomonadota</taxon>
        <taxon>Gammaproteobacteria</taxon>
        <taxon>Vibrionales</taxon>
        <taxon>Vibrionaceae</taxon>
        <taxon>Vibrio</taxon>
    </lineage>
</organism>
<dbReference type="KEGG" id="vga:BSQ33_01750"/>